<protein>
    <submittedName>
        <fullName evidence="2">CX domain-containing protein</fullName>
    </submittedName>
</protein>
<name>A0A0M3I216_ASCLU</name>
<organism evidence="1 2">
    <name type="scientific">Ascaris lumbricoides</name>
    <name type="common">Giant roundworm</name>
    <dbReference type="NCBI Taxonomy" id="6252"/>
    <lineage>
        <taxon>Eukaryota</taxon>
        <taxon>Metazoa</taxon>
        <taxon>Ecdysozoa</taxon>
        <taxon>Nematoda</taxon>
        <taxon>Chromadorea</taxon>
        <taxon>Rhabditida</taxon>
        <taxon>Spirurina</taxon>
        <taxon>Ascaridomorpha</taxon>
        <taxon>Ascaridoidea</taxon>
        <taxon>Ascarididae</taxon>
        <taxon>Ascaris</taxon>
    </lineage>
</organism>
<evidence type="ECO:0000313" key="1">
    <source>
        <dbReference type="Proteomes" id="UP000036681"/>
    </source>
</evidence>
<dbReference type="AlphaFoldDB" id="A0A0M3I216"/>
<dbReference type="Proteomes" id="UP000036681">
    <property type="component" value="Unplaced"/>
</dbReference>
<dbReference type="WBParaSite" id="ALUE_0001044101-mRNA-1">
    <property type="protein sequence ID" value="ALUE_0001044101-mRNA-1"/>
    <property type="gene ID" value="ALUE_0001044101"/>
</dbReference>
<proteinExistence type="predicted"/>
<reference evidence="2" key="1">
    <citation type="submission" date="2017-02" db="UniProtKB">
        <authorList>
            <consortium name="WormBaseParasite"/>
        </authorList>
    </citation>
    <scope>IDENTIFICATION</scope>
</reference>
<keyword evidence="1" id="KW-1185">Reference proteome</keyword>
<accession>A0A0M3I216</accession>
<sequence length="97" mass="10761">MHVRCPVEFRSFSHANVFMNCAQRPIENVCGAKGFEAYCYMGIFPFRALQSISADCYKGLLKICNNKAAGSHPFNLFITSAALLLIGKYVTSQGKVF</sequence>
<evidence type="ECO:0000313" key="2">
    <source>
        <dbReference type="WBParaSite" id="ALUE_0001044101-mRNA-1"/>
    </source>
</evidence>